<comment type="caution">
    <text evidence="2">The sequence shown here is derived from an EMBL/GenBank/DDBJ whole genome shotgun (WGS) entry which is preliminary data.</text>
</comment>
<feature type="transmembrane region" description="Helical" evidence="1">
    <location>
        <begin position="51"/>
        <end position="70"/>
    </location>
</feature>
<evidence type="ECO:0000313" key="3">
    <source>
        <dbReference type="Proteomes" id="UP000287857"/>
    </source>
</evidence>
<accession>A0A429ZUD9</accession>
<feature type="transmembrane region" description="Helical" evidence="1">
    <location>
        <begin position="12"/>
        <end position="31"/>
    </location>
</feature>
<evidence type="ECO:0000313" key="2">
    <source>
        <dbReference type="EMBL" id="RST97363.1"/>
    </source>
</evidence>
<evidence type="ECO:0008006" key="4">
    <source>
        <dbReference type="Google" id="ProtNLM"/>
    </source>
</evidence>
<dbReference type="Proteomes" id="UP000287857">
    <property type="component" value="Unassembled WGS sequence"/>
</dbReference>
<keyword evidence="3" id="KW-1185">Reference proteome</keyword>
<sequence>MTLMMKLNTLSNLFQTLIILTACLGLAFLLFVSPELSSFFNIQKYNTWLQLFFWITAIPVYYILFSLWRLSTDFKQERLFTAETKKRLKIIAYAGIGESIFYAFSLTCGIIFFKINLPFLILSGLFFFIGIIIAIIAALLFYLFDAAEQLQQDNDLTI</sequence>
<keyword evidence="1" id="KW-0812">Transmembrane</keyword>
<keyword evidence="1" id="KW-1133">Transmembrane helix</keyword>
<proteinExistence type="predicted"/>
<evidence type="ECO:0000256" key="1">
    <source>
        <dbReference type="SAM" id="Phobius"/>
    </source>
</evidence>
<feature type="transmembrane region" description="Helical" evidence="1">
    <location>
        <begin position="90"/>
        <end position="113"/>
    </location>
</feature>
<name>A0A429ZUD9_9ENTE</name>
<keyword evidence="1" id="KW-0472">Membrane</keyword>
<dbReference type="OrthoDB" id="2200031at2"/>
<dbReference type="PROSITE" id="PS51257">
    <property type="entry name" value="PROKAR_LIPOPROTEIN"/>
    <property type="match status" value="1"/>
</dbReference>
<dbReference type="Pfam" id="PF11188">
    <property type="entry name" value="DUF2975"/>
    <property type="match status" value="1"/>
</dbReference>
<gene>
    <name evidence="2" type="ORF">CBF37_09785</name>
</gene>
<reference evidence="2 3" key="1">
    <citation type="submission" date="2017-05" db="EMBL/GenBank/DDBJ databases">
        <title>Vagococcus spp. assemblies.</title>
        <authorList>
            <person name="Gulvik C.A."/>
        </authorList>
    </citation>
    <scope>NUCLEOTIDE SEQUENCE [LARGE SCALE GENOMIC DNA]</scope>
    <source>
        <strain evidence="2 3">SS1995</strain>
    </source>
</reference>
<organism evidence="2 3">
    <name type="scientific">Vagococcus vulneris</name>
    <dbReference type="NCBI Taxonomy" id="1977869"/>
    <lineage>
        <taxon>Bacteria</taxon>
        <taxon>Bacillati</taxon>
        <taxon>Bacillota</taxon>
        <taxon>Bacilli</taxon>
        <taxon>Lactobacillales</taxon>
        <taxon>Enterococcaceae</taxon>
        <taxon>Vagococcus</taxon>
    </lineage>
</organism>
<protein>
    <recommendedName>
        <fullName evidence="4">DUF2975 domain-containing protein</fullName>
    </recommendedName>
</protein>
<dbReference type="AlphaFoldDB" id="A0A429ZUD9"/>
<dbReference type="InterPro" id="IPR021354">
    <property type="entry name" value="DUF2975"/>
</dbReference>
<dbReference type="EMBL" id="NGJS01000017">
    <property type="protein sequence ID" value="RST97363.1"/>
    <property type="molecule type" value="Genomic_DNA"/>
</dbReference>
<feature type="transmembrane region" description="Helical" evidence="1">
    <location>
        <begin position="119"/>
        <end position="144"/>
    </location>
</feature>